<keyword evidence="3" id="KW-1185">Reference proteome</keyword>
<accession>A0AAE3DRT7</accession>
<keyword evidence="1" id="KW-0812">Transmembrane</keyword>
<dbReference type="EMBL" id="JAJEPR010000008">
    <property type="protein sequence ID" value="MCC2189516.1"/>
    <property type="molecule type" value="Genomic_DNA"/>
</dbReference>
<dbReference type="AlphaFoldDB" id="A0AAE3DRT7"/>
<keyword evidence="1" id="KW-1133">Transmembrane helix</keyword>
<evidence type="ECO:0000256" key="1">
    <source>
        <dbReference type="SAM" id="Phobius"/>
    </source>
</evidence>
<proteinExistence type="predicted"/>
<name>A0AAE3DRT7_9FIRM</name>
<sequence length="303" mass="32925">MFLQGKENVSQAADDRKEKKALPAALSPQNVFGSGRRTFFLPPLRAGLTVEAACILPLFLWAVLAALYLIEVSVVQVRLVGGIHEAGRKMALLSYGIYGGTSEEEKGTGVGEVVGGALTAVYAKNLILKKAELGETLLKENVKVSLVTSDFSNKDIIDLRVMSRIQLPIPVYRLRGLKFLERGRVRAWTGRSPSNGSGDGDENEGEMVYVALNGSVYHRDPDCSYIKVKVLSASVAEMDRKRSSDGSKYYACSCYGAHPSPTVYYTHYGNRYHGSLSCSALKRTAQKVPLSSVSGWKACSKCG</sequence>
<evidence type="ECO:0008006" key="4">
    <source>
        <dbReference type="Google" id="ProtNLM"/>
    </source>
</evidence>
<dbReference type="Proteomes" id="UP001197875">
    <property type="component" value="Unassembled WGS sequence"/>
</dbReference>
<protein>
    <recommendedName>
        <fullName evidence="4">TadE-like protein</fullName>
    </recommendedName>
</protein>
<feature type="transmembrane region" description="Helical" evidence="1">
    <location>
        <begin position="46"/>
        <end position="70"/>
    </location>
</feature>
<evidence type="ECO:0000313" key="3">
    <source>
        <dbReference type="Proteomes" id="UP001197875"/>
    </source>
</evidence>
<keyword evidence="1" id="KW-0472">Membrane</keyword>
<gene>
    <name evidence="2" type="ORF">LKD71_06820</name>
</gene>
<comment type="caution">
    <text evidence="2">The sequence shown here is derived from an EMBL/GenBank/DDBJ whole genome shotgun (WGS) entry which is preliminary data.</text>
</comment>
<organism evidence="2 3">
    <name type="scientific">Fusicatenibacter faecihominis</name>
    <dbReference type="NCBI Taxonomy" id="2881276"/>
    <lineage>
        <taxon>Bacteria</taxon>
        <taxon>Bacillati</taxon>
        <taxon>Bacillota</taxon>
        <taxon>Clostridia</taxon>
        <taxon>Lachnospirales</taxon>
        <taxon>Lachnospiraceae</taxon>
        <taxon>Fusicatenibacter</taxon>
    </lineage>
</organism>
<dbReference type="RefSeq" id="WP_227614853.1">
    <property type="nucleotide sequence ID" value="NZ_JAJEPR010000008.1"/>
</dbReference>
<reference evidence="2 3" key="1">
    <citation type="submission" date="2021-10" db="EMBL/GenBank/DDBJ databases">
        <title>Anaerobic single-cell dispensing facilitates the cultivation of human gut bacteria.</title>
        <authorList>
            <person name="Afrizal A."/>
        </authorList>
    </citation>
    <scope>NUCLEOTIDE SEQUENCE [LARGE SCALE GENOMIC DNA]</scope>
    <source>
        <strain evidence="2 3">CLA-AA-H277</strain>
    </source>
</reference>
<evidence type="ECO:0000313" key="2">
    <source>
        <dbReference type="EMBL" id="MCC2189516.1"/>
    </source>
</evidence>